<protein>
    <submittedName>
        <fullName evidence="6">Putative membrane-bound dehydrogenase</fullName>
    </submittedName>
</protein>
<dbReference type="Proteomes" id="UP000010798">
    <property type="component" value="Chromosome"/>
</dbReference>
<dbReference type="Gene3D" id="1.25.10.10">
    <property type="entry name" value="Leucine-rich Repeat Variant"/>
    <property type="match status" value="2"/>
</dbReference>
<dbReference type="EMBL" id="CP003364">
    <property type="protein sequence ID" value="AGA29866.1"/>
    <property type="molecule type" value="Genomic_DNA"/>
</dbReference>
<dbReference type="OrthoDB" id="225269at2"/>
<dbReference type="AlphaFoldDB" id="L0DMI0"/>
<dbReference type="GO" id="GO:0009055">
    <property type="term" value="F:electron transfer activity"/>
    <property type="evidence" value="ECO:0007669"/>
    <property type="project" value="InterPro"/>
</dbReference>
<dbReference type="SUPFAM" id="SSF48371">
    <property type="entry name" value="ARM repeat"/>
    <property type="match status" value="1"/>
</dbReference>
<reference evidence="6 7" key="1">
    <citation type="submission" date="2012-02" db="EMBL/GenBank/DDBJ databases">
        <title>Complete sequence of chromosome of Singulisphaera acidiphila DSM 18658.</title>
        <authorList>
            <consortium name="US DOE Joint Genome Institute (JGI-PGF)"/>
            <person name="Lucas S."/>
            <person name="Copeland A."/>
            <person name="Lapidus A."/>
            <person name="Glavina del Rio T."/>
            <person name="Dalin E."/>
            <person name="Tice H."/>
            <person name="Bruce D."/>
            <person name="Goodwin L."/>
            <person name="Pitluck S."/>
            <person name="Peters L."/>
            <person name="Ovchinnikova G."/>
            <person name="Chertkov O."/>
            <person name="Kyrpides N."/>
            <person name="Mavromatis K."/>
            <person name="Ivanova N."/>
            <person name="Brettin T."/>
            <person name="Detter J.C."/>
            <person name="Han C."/>
            <person name="Larimer F."/>
            <person name="Land M."/>
            <person name="Hauser L."/>
            <person name="Markowitz V."/>
            <person name="Cheng J.-F."/>
            <person name="Hugenholtz P."/>
            <person name="Woyke T."/>
            <person name="Wu D."/>
            <person name="Tindall B."/>
            <person name="Pomrenke H."/>
            <person name="Brambilla E."/>
            <person name="Klenk H.-P."/>
            <person name="Eisen J.A."/>
        </authorList>
    </citation>
    <scope>NUCLEOTIDE SEQUENCE [LARGE SCALE GENOMIC DNA]</scope>
    <source>
        <strain evidence="7">ATCC BAA-1392 / DSM 18658 / VKM B-2454 / MOB10</strain>
    </source>
</reference>
<dbReference type="RefSeq" id="WP_015248963.1">
    <property type="nucleotide sequence ID" value="NC_019892.1"/>
</dbReference>
<dbReference type="Gene3D" id="2.120.10.30">
    <property type="entry name" value="TolB, C-terminal domain"/>
    <property type="match status" value="1"/>
</dbReference>
<accession>L0DMI0</accession>
<dbReference type="SUPFAM" id="SSF50952">
    <property type="entry name" value="Soluble quinoprotein glucose dehydrogenase"/>
    <property type="match status" value="1"/>
</dbReference>
<dbReference type="eggNOG" id="COG2133">
    <property type="taxonomic scope" value="Bacteria"/>
</dbReference>
<keyword evidence="7" id="KW-1185">Reference proteome</keyword>
<evidence type="ECO:0000256" key="4">
    <source>
        <dbReference type="PROSITE-ProRule" id="PRU00433"/>
    </source>
</evidence>
<keyword evidence="2 4" id="KW-0479">Metal-binding</keyword>
<keyword evidence="3 4" id="KW-0408">Iron</keyword>
<dbReference type="STRING" id="886293.Sinac_5736"/>
<dbReference type="PROSITE" id="PS51007">
    <property type="entry name" value="CYTC"/>
    <property type="match status" value="1"/>
</dbReference>
<dbReference type="eggNOG" id="COG1413">
    <property type="taxonomic scope" value="Bacteria"/>
</dbReference>
<organism evidence="6 7">
    <name type="scientific">Singulisphaera acidiphila (strain ATCC BAA-1392 / DSM 18658 / VKM B-2454 / MOB10)</name>
    <dbReference type="NCBI Taxonomy" id="886293"/>
    <lineage>
        <taxon>Bacteria</taxon>
        <taxon>Pseudomonadati</taxon>
        <taxon>Planctomycetota</taxon>
        <taxon>Planctomycetia</taxon>
        <taxon>Isosphaerales</taxon>
        <taxon>Isosphaeraceae</taxon>
        <taxon>Singulisphaera</taxon>
    </lineage>
</organism>
<dbReference type="PANTHER" id="PTHR33546:SF1">
    <property type="entry name" value="LARGE, MULTIFUNCTIONAL SECRETED PROTEIN"/>
    <property type="match status" value="1"/>
</dbReference>
<dbReference type="InterPro" id="IPR011989">
    <property type="entry name" value="ARM-like"/>
</dbReference>
<dbReference type="KEGG" id="saci:Sinac_5736"/>
<dbReference type="GO" id="GO:0020037">
    <property type="term" value="F:heme binding"/>
    <property type="evidence" value="ECO:0007669"/>
    <property type="project" value="InterPro"/>
</dbReference>
<evidence type="ECO:0000313" key="6">
    <source>
        <dbReference type="EMBL" id="AGA29866.1"/>
    </source>
</evidence>
<dbReference type="NCBIfam" id="TIGR02603">
    <property type="entry name" value="CxxCH_TIGR02603"/>
    <property type="match status" value="1"/>
</dbReference>
<dbReference type="HOGENOM" id="CLU_004500_1_0_0"/>
<evidence type="ECO:0000259" key="5">
    <source>
        <dbReference type="PROSITE" id="PS51007"/>
    </source>
</evidence>
<sequence>MLSWGRLAIPRTLAVIAGMAVGTIRAEEPQPRPLPLTESAQKMTLPEGYKATLFAGEPEVHQPIAFTIDPKGRLWVVECYSYPIWLNGPQKKDRVIILEDTDGDGRADQRKVFYEGGTSLTGIALGFGGVWLSATPNLLFIPDADGNDMPDGPPVVKLDGWDEKAQHNMFNALNWAPDGWLWGCNGILSNSRVGKPGTPDEKRVGINCGVWRYHPTREVVEVVAHGTTNPWGLDFDERGEAFITNCVIPHLFHAVPGSRFQRMFGQDFNPFSYELIPTCADHVHWDTTEKWSDIRRLGVTQTTDEAGGGHAHVGAMIYLGDNWPDAMRGSAYTCNIHGHRVNRDKLERSKSGYVARHEKDFLLANDNWFRGLELKYGPDGGVYLTDWSDTGECHENDADNAHRENGRIYKITFGDTKPAKRDLAQLSDTELVGLQSHKNEWQVRTARRLLQERATLGKDVSAARTQLEALLHSDSEASRKLRALWSLNAIGGTTEGALTALLSDAHEDLRSWAVRLLVDAKTPSAEALTRFAELAKSDPSPKVRLTLASALQRLPVETRWPIAEALASHPEDAADTPLVLMTWYGIEPLVPADRARAASLVEVVAIPKLRQFLTRRIIAADTEQGLAVLLPKIESANDNTRRDLLTGIHEALRGHKQVPVPESWAKLFGHLTQSKDAAVREQAAMLGLLLGDAKAIEALQATLGSKLAEAGERRRALEALAERRVAGLTPALQQLLDDPALRSPAIRALGAYGDPTIPPSLLKRYPTLGEADRDDVVATLALRPASAKALLEAVRANVVPRRDISATVARQILAFNDAELTKQLESAWGTLRRTSADKVALMTKYKTALTSDAGRTPDAGRGRLVFNKTCLQCHKLFGAGGDVGPELTGSDRANTDYILENVLDPGAAVGRDFQLTTIATTDGRLLNGIIREQNEASITVQTANERLILPREDVEEVKVSNASMMPEGLLEKLSPEEVRDLFSYLSAPTQVQPAEGQD</sequence>
<dbReference type="NCBIfam" id="TIGR02604">
    <property type="entry name" value="Piru_Ver_Nterm"/>
    <property type="match status" value="1"/>
</dbReference>
<evidence type="ECO:0000313" key="7">
    <source>
        <dbReference type="Proteomes" id="UP000010798"/>
    </source>
</evidence>
<dbReference type="eggNOG" id="COG2010">
    <property type="taxonomic scope" value="Bacteria"/>
</dbReference>
<dbReference type="InterPro" id="IPR013427">
    <property type="entry name" value="Haem-bd_dom_put"/>
</dbReference>
<proteinExistence type="predicted"/>
<name>L0DMI0_SINAD</name>
<dbReference type="InterPro" id="IPR016024">
    <property type="entry name" value="ARM-type_fold"/>
</dbReference>
<dbReference type="SUPFAM" id="SSF46626">
    <property type="entry name" value="Cytochrome c"/>
    <property type="match status" value="1"/>
</dbReference>
<dbReference type="InterPro" id="IPR009056">
    <property type="entry name" value="Cyt_c-like_dom"/>
</dbReference>
<dbReference type="InterPro" id="IPR055557">
    <property type="entry name" value="DUF7133"/>
</dbReference>
<feature type="domain" description="Cytochrome c" evidence="5">
    <location>
        <begin position="857"/>
        <end position="989"/>
    </location>
</feature>
<dbReference type="PANTHER" id="PTHR33546">
    <property type="entry name" value="LARGE, MULTIFUNCTIONAL SECRETED PROTEIN-RELATED"/>
    <property type="match status" value="1"/>
</dbReference>
<evidence type="ECO:0000256" key="2">
    <source>
        <dbReference type="ARBA" id="ARBA00022723"/>
    </source>
</evidence>
<dbReference type="InterPro" id="IPR011042">
    <property type="entry name" value="6-blade_b-propeller_TolB-like"/>
</dbReference>
<dbReference type="GO" id="GO:0046872">
    <property type="term" value="F:metal ion binding"/>
    <property type="evidence" value="ECO:0007669"/>
    <property type="project" value="UniProtKB-KW"/>
</dbReference>
<keyword evidence="1 4" id="KW-0349">Heme</keyword>
<evidence type="ECO:0000256" key="3">
    <source>
        <dbReference type="ARBA" id="ARBA00023004"/>
    </source>
</evidence>
<dbReference type="Pfam" id="PF23500">
    <property type="entry name" value="DUF7133"/>
    <property type="match status" value="1"/>
</dbReference>
<dbReference type="Gene3D" id="1.10.760.10">
    <property type="entry name" value="Cytochrome c-like domain"/>
    <property type="match status" value="1"/>
</dbReference>
<dbReference type="InterPro" id="IPR036909">
    <property type="entry name" value="Cyt_c-like_dom_sf"/>
</dbReference>
<dbReference type="InterPro" id="IPR013428">
    <property type="entry name" value="Membrane-bound_put_N"/>
</dbReference>
<dbReference type="InterPro" id="IPR011041">
    <property type="entry name" value="Quinoprot_gluc/sorb_DH_b-prop"/>
</dbReference>
<evidence type="ECO:0000256" key="1">
    <source>
        <dbReference type="ARBA" id="ARBA00022617"/>
    </source>
</evidence>
<gene>
    <name evidence="6" type="ordered locus">Sinac_5736</name>
</gene>